<evidence type="ECO:0000256" key="3">
    <source>
        <dbReference type="ARBA" id="ARBA00023163"/>
    </source>
</evidence>
<dbReference type="Proteomes" id="UP000030063">
    <property type="component" value="Unassembled WGS sequence"/>
</dbReference>
<dbReference type="GO" id="GO:0000976">
    <property type="term" value="F:transcription cis-regulatory region binding"/>
    <property type="evidence" value="ECO:0007669"/>
    <property type="project" value="TreeGrafter"/>
</dbReference>
<feature type="domain" description="HTH araC/xylS-type" evidence="4">
    <location>
        <begin position="232"/>
        <end position="330"/>
    </location>
</feature>
<proteinExistence type="predicted"/>
<protein>
    <submittedName>
        <fullName evidence="5">AraC family transcriptional regulator</fullName>
    </submittedName>
</protein>
<evidence type="ECO:0000256" key="1">
    <source>
        <dbReference type="ARBA" id="ARBA00023015"/>
    </source>
</evidence>
<dbReference type="Pfam" id="PF12625">
    <property type="entry name" value="Arabinose_bd"/>
    <property type="match status" value="1"/>
</dbReference>
<organism evidence="5 6">
    <name type="scientific">Pseudomonas taeanensis MS-3</name>
    <dbReference type="NCBI Taxonomy" id="1395571"/>
    <lineage>
        <taxon>Bacteria</taxon>
        <taxon>Pseudomonadati</taxon>
        <taxon>Pseudomonadota</taxon>
        <taxon>Gammaproteobacteria</taxon>
        <taxon>Pseudomonadales</taxon>
        <taxon>Pseudomonadaceae</taxon>
        <taxon>Pseudomonas</taxon>
    </lineage>
</organism>
<dbReference type="EMBL" id="AWSQ01000008">
    <property type="protein sequence ID" value="KFX68151.1"/>
    <property type="molecule type" value="Genomic_DNA"/>
</dbReference>
<evidence type="ECO:0000313" key="6">
    <source>
        <dbReference type="Proteomes" id="UP000030063"/>
    </source>
</evidence>
<reference evidence="5 6" key="1">
    <citation type="journal article" date="2014" name="Genome Announc.">
        <title>Draft Genome Sequence of Petroleum Oil-Degrading Marine Bacterium Pseudomonas taeanensis Strain MS-3, Isolated from a Crude Oil-Contaminated Seashore.</title>
        <authorList>
            <person name="Lee S.Y."/>
            <person name="Kim S.H."/>
            <person name="Lee D.G."/>
            <person name="Shin S."/>
            <person name="Yun S.H."/>
            <person name="Choi C.W."/>
            <person name="Chung Y.H."/>
            <person name="Choi J.S."/>
            <person name="Kahng H.Y."/>
            <person name="Kim S.I."/>
        </authorList>
    </citation>
    <scope>NUCLEOTIDE SEQUENCE [LARGE SCALE GENOMIC DNA]</scope>
    <source>
        <strain evidence="5 6">MS-3</strain>
    </source>
</reference>
<keyword evidence="6" id="KW-1185">Reference proteome</keyword>
<keyword evidence="2" id="KW-0238">DNA-binding</keyword>
<dbReference type="PANTHER" id="PTHR47894">
    <property type="entry name" value="HTH-TYPE TRANSCRIPTIONAL REGULATOR GADX"/>
    <property type="match status" value="1"/>
</dbReference>
<name>A0A0A1YGE5_9PSED</name>
<dbReference type="GO" id="GO:0005829">
    <property type="term" value="C:cytosol"/>
    <property type="evidence" value="ECO:0007669"/>
    <property type="project" value="TreeGrafter"/>
</dbReference>
<dbReference type="AlphaFoldDB" id="A0A0A1YGE5"/>
<dbReference type="PROSITE" id="PS01124">
    <property type="entry name" value="HTH_ARAC_FAMILY_2"/>
    <property type="match status" value="1"/>
</dbReference>
<dbReference type="OrthoDB" id="5740883at2"/>
<accession>A0A0A1YGE5</accession>
<dbReference type="SMART" id="SM00342">
    <property type="entry name" value="HTH_ARAC"/>
    <property type="match status" value="1"/>
</dbReference>
<keyword evidence="3" id="KW-0804">Transcription</keyword>
<sequence>MTTLIRTTSFWGFNELVSQLGGQSESLLRQYHIDPRLLGDEEAHVPLRSFIEVLEHAALVLDCPDFGLRMAQYQDVHVLGPIALIVRSAATVGQALEEIVRFIGYHSPGIRLELDSCEPQTSRLRIDIRLPGALQQRQLHELALGVAHNTMKLLCGSSFRAQSVLFSGISPLPAARYRRYFNTSVFNGQDCNALVLHRDQLEQAIELQDPLLYRTMVQYLSAYAARPQDLRSQVEFLILRMLPTQRCRLPLVAEQLGLHERVLQRRLAERGSGFEDLLEAVRRERADCYLAERNMAMSQVAGLLGYSEQSVFNRACRRWFNMAPRARRRQLLERQ</sequence>
<dbReference type="GO" id="GO:0003700">
    <property type="term" value="F:DNA-binding transcription factor activity"/>
    <property type="evidence" value="ECO:0007669"/>
    <property type="project" value="InterPro"/>
</dbReference>
<dbReference type="SUPFAM" id="SSF46689">
    <property type="entry name" value="Homeodomain-like"/>
    <property type="match status" value="1"/>
</dbReference>
<dbReference type="InterPro" id="IPR032687">
    <property type="entry name" value="AraC-type_N"/>
</dbReference>
<evidence type="ECO:0000256" key="2">
    <source>
        <dbReference type="ARBA" id="ARBA00023125"/>
    </source>
</evidence>
<dbReference type="eggNOG" id="COG2207">
    <property type="taxonomic scope" value="Bacteria"/>
</dbReference>
<gene>
    <name evidence="5" type="ORF">TMS3_0120655</name>
</gene>
<keyword evidence="1" id="KW-0805">Transcription regulation</keyword>
<evidence type="ECO:0000313" key="5">
    <source>
        <dbReference type="EMBL" id="KFX68151.1"/>
    </source>
</evidence>
<dbReference type="Pfam" id="PF12833">
    <property type="entry name" value="HTH_18"/>
    <property type="match status" value="1"/>
</dbReference>
<comment type="caution">
    <text evidence="5">The sequence shown here is derived from an EMBL/GenBank/DDBJ whole genome shotgun (WGS) entry which is preliminary data.</text>
</comment>
<dbReference type="InterPro" id="IPR009057">
    <property type="entry name" value="Homeodomain-like_sf"/>
</dbReference>
<dbReference type="PANTHER" id="PTHR47894:SF4">
    <property type="entry name" value="HTH-TYPE TRANSCRIPTIONAL REGULATOR GADX"/>
    <property type="match status" value="1"/>
</dbReference>
<evidence type="ECO:0000259" key="4">
    <source>
        <dbReference type="PROSITE" id="PS01124"/>
    </source>
</evidence>
<dbReference type="STRING" id="1395571.TMS3_0120655"/>
<dbReference type="Gene3D" id="1.10.10.60">
    <property type="entry name" value="Homeodomain-like"/>
    <property type="match status" value="1"/>
</dbReference>
<dbReference type="InterPro" id="IPR018060">
    <property type="entry name" value="HTH_AraC"/>
</dbReference>